<protein>
    <submittedName>
        <fullName evidence="10">Type II secretion system F family protein</fullName>
    </submittedName>
</protein>
<evidence type="ECO:0000259" key="9">
    <source>
        <dbReference type="Pfam" id="PF00482"/>
    </source>
</evidence>
<evidence type="ECO:0000256" key="7">
    <source>
        <dbReference type="ARBA" id="ARBA00023136"/>
    </source>
</evidence>
<keyword evidence="7 8" id="KW-0472">Membrane</keyword>
<organism evidence="10 11">
    <name type="scientific">Candidatus Desulfobia pelagia</name>
    <dbReference type="NCBI Taxonomy" id="2841692"/>
    <lineage>
        <taxon>Bacteria</taxon>
        <taxon>Pseudomonadati</taxon>
        <taxon>Thermodesulfobacteriota</taxon>
        <taxon>Desulfobulbia</taxon>
        <taxon>Desulfobulbales</taxon>
        <taxon>Desulfobulbaceae</taxon>
        <taxon>Candidatus Desulfobia</taxon>
    </lineage>
</organism>
<keyword evidence="4" id="KW-0997">Cell inner membrane</keyword>
<comment type="similarity">
    <text evidence="2">Belongs to the GSP F family.</text>
</comment>
<dbReference type="EMBL" id="JACNJZ010000149">
    <property type="protein sequence ID" value="MBC8318332.1"/>
    <property type="molecule type" value="Genomic_DNA"/>
</dbReference>
<dbReference type="GO" id="GO:0005886">
    <property type="term" value="C:plasma membrane"/>
    <property type="evidence" value="ECO:0007669"/>
    <property type="project" value="UniProtKB-SubCell"/>
</dbReference>
<name>A0A8J6NET9_9BACT</name>
<gene>
    <name evidence="10" type="ORF">H8E41_10540</name>
</gene>
<dbReference type="PANTHER" id="PTHR30012">
    <property type="entry name" value="GENERAL SECRETION PATHWAY PROTEIN"/>
    <property type="match status" value="1"/>
</dbReference>
<evidence type="ECO:0000256" key="1">
    <source>
        <dbReference type="ARBA" id="ARBA00004429"/>
    </source>
</evidence>
<feature type="transmembrane region" description="Helical" evidence="8">
    <location>
        <begin position="180"/>
        <end position="200"/>
    </location>
</feature>
<dbReference type="Pfam" id="PF00482">
    <property type="entry name" value="T2SSF"/>
    <property type="match status" value="1"/>
</dbReference>
<keyword evidence="6 8" id="KW-1133">Transmembrane helix</keyword>
<comment type="subcellular location">
    <subcellularLocation>
        <location evidence="1">Cell inner membrane</location>
        <topology evidence="1">Multi-pass membrane protein</topology>
    </subcellularLocation>
</comment>
<evidence type="ECO:0000256" key="3">
    <source>
        <dbReference type="ARBA" id="ARBA00022475"/>
    </source>
</evidence>
<dbReference type="PRINTS" id="PR00812">
    <property type="entry name" value="BCTERIALGSPF"/>
</dbReference>
<evidence type="ECO:0000256" key="5">
    <source>
        <dbReference type="ARBA" id="ARBA00022692"/>
    </source>
</evidence>
<evidence type="ECO:0000256" key="2">
    <source>
        <dbReference type="ARBA" id="ARBA00005745"/>
    </source>
</evidence>
<evidence type="ECO:0000256" key="4">
    <source>
        <dbReference type="ARBA" id="ARBA00022519"/>
    </source>
</evidence>
<dbReference type="Proteomes" id="UP000614424">
    <property type="component" value="Unassembled WGS sequence"/>
</dbReference>
<evidence type="ECO:0000313" key="11">
    <source>
        <dbReference type="Proteomes" id="UP000614424"/>
    </source>
</evidence>
<evidence type="ECO:0000256" key="6">
    <source>
        <dbReference type="ARBA" id="ARBA00022989"/>
    </source>
</evidence>
<accession>A0A8J6NET9</accession>
<dbReference type="InterPro" id="IPR003004">
    <property type="entry name" value="GspF/PilC"/>
</dbReference>
<dbReference type="FunFam" id="1.20.81.30:FF:000001">
    <property type="entry name" value="Type II secretion system protein F"/>
    <property type="match status" value="1"/>
</dbReference>
<feature type="non-terminal residue" evidence="10">
    <location>
        <position position="299"/>
    </location>
</feature>
<feature type="transmembrane region" description="Helical" evidence="8">
    <location>
        <begin position="220"/>
        <end position="246"/>
    </location>
</feature>
<keyword evidence="5 8" id="KW-0812">Transmembrane</keyword>
<evidence type="ECO:0000256" key="8">
    <source>
        <dbReference type="SAM" id="Phobius"/>
    </source>
</evidence>
<dbReference type="InterPro" id="IPR018076">
    <property type="entry name" value="T2SS_GspF_dom"/>
</dbReference>
<comment type="caution">
    <text evidence="10">The sequence shown here is derived from an EMBL/GenBank/DDBJ whole genome shotgun (WGS) entry which is preliminary data.</text>
</comment>
<dbReference type="PANTHER" id="PTHR30012:SF0">
    <property type="entry name" value="TYPE II SECRETION SYSTEM PROTEIN F-RELATED"/>
    <property type="match status" value="1"/>
</dbReference>
<keyword evidence="3" id="KW-1003">Cell membrane</keyword>
<evidence type="ECO:0000313" key="10">
    <source>
        <dbReference type="EMBL" id="MBC8318332.1"/>
    </source>
</evidence>
<reference evidence="10 11" key="1">
    <citation type="submission" date="2020-08" db="EMBL/GenBank/DDBJ databases">
        <title>Bridging the membrane lipid divide: bacteria of the FCB group superphylum have the potential to synthesize archaeal ether lipids.</title>
        <authorList>
            <person name="Villanueva L."/>
            <person name="Von Meijenfeldt F.A.B."/>
            <person name="Westbye A.B."/>
            <person name="Yadav S."/>
            <person name="Hopmans E.C."/>
            <person name="Dutilh B.E."/>
            <person name="Sinninghe Damste J.S."/>
        </authorList>
    </citation>
    <scope>NUCLEOTIDE SEQUENCE [LARGE SCALE GENOMIC DNA]</scope>
    <source>
        <strain evidence="10">NIOZ-UU47</strain>
    </source>
</reference>
<dbReference type="AlphaFoldDB" id="A0A8J6NET9"/>
<dbReference type="Gene3D" id="1.20.81.30">
    <property type="entry name" value="Type II secretion system (T2SS), domain F"/>
    <property type="match status" value="1"/>
</dbReference>
<feature type="domain" description="Type II secretion system protein GspF" evidence="9">
    <location>
        <begin position="78"/>
        <end position="201"/>
    </location>
</feature>
<proteinExistence type="inferred from homology"/>
<sequence length="299" mass="33548">MAHFQYEAINQDGQIVTGSHSAELIQEVEKWLSNQHLSPINITLSSSDSDTSAAQSLPERTSFLDKFRGITIDDLILFCRQTATMLDAGIGILQCLTIMAKQVSNPTLKEIIKGISQGIERGDDLSSAFARHPKVFNPLFINIINIGEESGTLDNSFNYLAGLYENEKSIKERIKAATRYPKIVITALFGAVFFLMSFVVPKFVTLFEKSSVALPFATRLLIAISNFFSNNYLVIIIAVISLIALYRFGLNYREFILARDTFLIKLPIFGELYIKIYMARFCRVFSVLTKSGIDLIKTL</sequence>
<dbReference type="InterPro" id="IPR042094">
    <property type="entry name" value="T2SS_GspF_sf"/>
</dbReference>